<organism evidence="2 3">
    <name type="scientific">Prunus dulcis</name>
    <name type="common">Almond</name>
    <name type="synonym">Amygdalus dulcis</name>
    <dbReference type="NCBI Taxonomy" id="3755"/>
    <lineage>
        <taxon>Eukaryota</taxon>
        <taxon>Viridiplantae</taxon>
        <taxon>Streptophyta</taxon>
        <taxon>Embryophyta</taxon>
        <taxon>Tracheophyta</taxon>
        <taxon>Spermatophyta</taxon>
        <taxon>Magnoliopsida</taxon>
        <taxon>eudicotyledons</taxon>
        <taxon>Gunneridae</taxon>
        <taxon>Pentapetalae</taxon>
        <taxon>rosids</taxon>
        <taxon>fabids</taxon>
        <taxon>Rosales</taxon>
        <taxon>Rosaceae</taxon>
        <taxon>Amygdaloideae</taxon>
        <taxon>Amygdaleae</taxon>
        <taxon>Prunus</taxon>
    </lineage>
</organism>
<name>A0AAD4Z579_PRUDU</name>
<reference evidence="2 3" key="1">
    <citation type="journal article" date="2022" name="G3 (Bethesda)">
        <title>Whole-genome sequence and methylome profiling of the almond [Prunus dulcis (Mill.) D.A. Webb] cultivar 'Nonpareil'.</title>
        <authorList>
            <person name="D'Amico-Willman K.M."/>
            <person name="Ouma W.Z."/>
            <person name="Meulia T."/>
            <person name="Sideli G.M."/>
            <person name="Gradziel T.M."/>
            <person name="Fresnedo-Ramirez J."/>
        </authorList>
    </citation>
    <scope>NUCLEOTIDE SEQUENCE [LARGE SCALE GENOMIC DNA]</scope>
    <source>
        <strain evidence="2">Clone GOH B32 T37-40</strain>
    </source>
</reference>
<evidence type="ECO:0000313" key="3">
    <source>
        <dbReference type="Proteomes" id="UP001054821"/>
    </source>
</evidence>
<feature type="compositionally biased region" description="Basic and acidic residues" evidence="1">
    <location>
        <begin position="107"/>
        <end position="118"/>
    </location>
</feature>
<dbReference type="Proteomes" id="UP001054821">
    <property type="component" value="Chromosome 4"/>
</dbReference>
<comment type="caution">
    <text evidence="2">The sequence shown here is derived from an EMBL/GenBank/DDBJ whole genome shotgun (WGS) entry which is preliminary data.</text>
</comment>
<feature type="region of interest" description="Disordered" evidence="1">
    <location>
        <begin position="1"/>
        <end position="23"/>
    </location>
</feature>
<evidence type="ECO:0000313" key="2">
    <source>
        <dbReference type="EMBL" id="KAI5334072.1"/>
    </source>
</evidence>
<gene>
    <name evidence="2" type="ORF">L3X38_024205</name>
</gene>
<proteinExistence type="predicted"/>
<accession>A0AAD4Z579</accession>
<feature type="region of interest" description="Disordered" evidence="1">
    <location>
        <begin position="65"/>
        <end position="123"/>
    </location>
</feature>
<protein>
    <submittedName>
        <fullName evidence="2">Uncharacterized protein</fullName>
    </submittedName>
</protein>
<dbReference type="EMBL" id="JAJFAZ020000004">
    <property type="protein sequence ID" value="KAI5334072.1"/>
    <property type="molecule type" value="Genomic_DNA"/>
</dbReference>
<keyword evidence="3" id="KW-1185">Reference proteome</keyword>
<evidence type="ECO:0000256" key="1">
    <source>
        <dbReference type="SAM" id="MobiDB-lite"/>
    </source>
</evidence>
<sequence length="186" mass="20206">MNIVSSSQTAAFTSSSSKIATTGSQDILSSKTIGCGTKRGKLYYLDLASDGEASLSQAYKIGGMNVDKQTSETENDRSPSKNSTLCKSDQSQVESDRSPPENSTLCKNDRSPEDRDRSSPCCQTQEEIIIEEFLPTQENSSAPVPHQSPAEDVIQVTFSPETDNINEISRDDLISEGTEPAYQLPK</sequence>
<feature type="compositionally biased region" description="Low complexity" evidence="1">
    <location>
        <begin position="1"/>
        <end position="17"/>
    </location>
</feature>
<feature type="compositionally biased region" description="Basic and acidic residues" evidence="1">
    <location>
        <begin position="69"/>
        <end position="79"/>
    </location>
</feature>
<dbReference type="AlphaFoldDB" id="A0AAD4Z579"/>
<feature type="compositionally biased region" description="Polar residues" evidence="1">
    <location>
        <begin position="80"/>
        <end position="93"/>
    </location>
</feature>